<gene>
    <name evidence="1" type="ORF">EAG_13444</name>
</gene>
<reference evidence="1 2" key="1">
    <citation type="journal article" date="2010" name="Science">
        <title>Genomic comparison of the ants Camponotus floridanus and Harpegnathos saltator.</title>
        <authorList>
            <person name="Bonasio R."/>
            <person name="Zhang G."/>
            <person name="Ye C."/>
            <person name="Mutti N.S."/>
            <person name="Fang X."/>
            <person name="Qin N."/>
            <person name="Donahue G."/>
            <person name="Yang P."/>
            <person name="Li Q."/>
            <person name="Li C."/>
            <person name="Zhang P."/>
            <person name="Huang Z."/>
            <person name="Berger S.L."/>
            <person name="Reinberg D."/>
            <person name="Wang J."/>
            <person name="Liebig J."/>
        </authorList>
    </citation>
    <scope>NUCLEOTIDE SEQUENCE [LARGE SCALE GENOMIC DNA]</scope>
    <source>
        <strain evidence="2">C129</strain>
    </source>
</reference>
<organism evidence="2">
    <name type="scientific">Camponotus floridanus</name>
    <name type="common">Florida carpenter ant</name>
    <dbReference type="NCBI Taxonomy" id="104421"/>
    <lineage>
        <taxon>Eukaryota</taxon>
        <taxon>Metazoa</taxon>
        <taxon>Ecdysozoa</taxon>
        <taxon>Arthropoda</taxon>
        <taxon>Hexapoda</taxon>
        <taxon>Insecta</taxon>
        <taxon>Pterygota</taxon>
        <taxon>Neoptera</taxon>
        <taxon>Endopterygota</taxon>
        <taxon>Hymenoptera</taxon>
        <taxon>Apocrita</taxon>
        <taxon>Aculeata</taxon>
        <taxon>Formicoidea</taxon>
        <taxon>Formicidae</taxon>
        <taxon>Formicinae</taxon>
        <taxon>Camponotus</taxon>
    </lineage>
</organism>
<dbReference type="InParanoid" id="E2A237"/>
<evidence type="ECO:0000313" key="1">
    <source>
        <dbReference type="EMBL" id="EFN72521.1"/>
    </source>
</evidence>
<proteinExistence type="predicted"/>
<evidence type="ECO:0000313" key="2">
    <source>
        <dbReference type="Proteomes" id="UP000000311"/>
    </source>
</evidence>
<dbReference type="AlphaFoldDB" id="E2A237"/>
<dbReference type="EMBL" id="GL435917">
    <property type="protein sequence ID" value="EFN72521.1"/>
    <property type="molecule type" value="Genomic_DNA"/>
</dbReference>
<name>E2A237_CAMFO</name>
<sequence>MSTCDSLAKLQQQQLLQQQYARYKELSRLYLEITFATKVNFIKESGVRERHEKKTSLMTDPCMCAMPITPLLAVRMHRLCIPLARFLGVLNKVRNERQLAISVLAVCKVFTVSLCPRIGGDDATELSFAINQWCWGNSRDPTWRANDPPQTIILDKIKLLCLIKIVDKESCLKASRILSINDRPLIRESLEQRQSSRYRCTRRGYACTDGDHAQSVPQHNRWFYERRLIEGVAILHVMKGSFSPSEEKNNNVSNLTLPSQELPRLTRDRCDPKLKVSSYNKFRYPNQLSCSNLAALLSEAWKLMMHPDDRHYPCNRKKNYTLRNYHRTRHRKDTKTHQKLAAAEALLRPIRRNGEVCDDRRGEASACLMVTLVRISLRGITGDHGALVQLGRPDLLLLALRRLADRAMLGESGDPFGLDPIVIRPRLTRDRLKGFHGVEARKPVLHRGCPEMIRQIPGTALRLHGLPVRGRTQTGGGRCGRIISPIGRVLGILDIRGVKVAVARLQRAIVLVQVQGRTDAGRGGRRAAEASFVCRRPYLIRDRGTDPRGGRGRSVRASLSIAVYIPMREVSLSPELIGIRGGRVVRSRGRDEGSVLIRIGAPLRKPHPLVETSRPERFEGLFAAWQVIENANVRRRNVKSVANSIRNKLRPSHCMGTVIAAIPKLQLPSIAIVSILDTGRSTRCAENIQYAKEFSRSKNHLRLRRINTRSKKCIPFQLKLRD</sequence>
<dbReference type="Proteomes" id="UP000000311">
    <property type="component" value="Unassembled WGS sequence"/>
</dbReference>
<accession>E2A237</accession>
<keyword evidence="2" id="KW-1185">Reference proteome</keyword>
<protein>
    <submittedName>
        <fullName evidence="1">Uncharacterized protein</fullName>
    </submittedName>
</protein>